<evidence type="ECO:0000256" key="4">
    <source>
        <dbReference type="ARBA" id="ARBA00022737"/>
    </source>
</evidence>
<dbReference type="Pfam" id="PF00188">
    <property type="entry name" value="CAP"/>
    <property type="match status" value="1"/>
</dbReference>
<evidence type="ECO:0000259" key="8">
    <source>
        <dbReference type="PROSITE" id="PS50820"/>
    </source>
</evidence>
<dbReference type="SMART" id="SM00603">
    <property type="entry name" value="LCCL"/>
    <property type="match status" value="2"/>
</dbReference>
<evidence type="ECO:0000256" key="1">
    <source>
        <dbReference type="ARBA" id="ARBA00004613"/>
    </source>
</evidence>
<keyword evidence="2" id="KW-0964">Secreted</keyword>
<dbReference type="PANTHER" id="PTHR31331">
    <property type="entry name" value="LCCL DOMAIN PROTEIN (AFU_ORTHOLOGUE AFUA_5G08630)"/>
    <property type="match status" value="1"/>
</dbReference>
<feature type="compositionally biased region" description="Basic and acidic residues" evidence="6">
    <location>
        <begin position="514"/>
        <end position="525"/>
    </location>
</feature>
<sequence length="978" mass="106101">MRAGAALRGTLCLALLCAANAGDKRRSEHQADPKTPKTRLDSADRLPILSGVDAVALKTRLDSAERLQIPSGGDLVAPKTRLDSAERLPILSIGAALAPKTRVDSAERLPIPPRGDAVALKTRVDSAERLQIPSGGDLVAPKTRLDSAERLPILSIGAAVAPKTRLDSAERLPILVAPKTRLHSAERLPILSIGDAVAPKTRLDPSERLPIPSGGDLVAPKTRLDSAERLPIPSGGDVVAPKTRVDSADRLPILSIGDAVASKTRLDSAERLPIPSGGDVVAPKTRRDPSERLPIPPRGDAVAPKTRLDSAERLQIPSGGDVVVPKTRPDPSERLPILSHGDAVAPKTRPESAERLPIPSGGDAVAPKTRLDSEKRLPIPSDRDVVARKPRRDGSEWLPVPSDGTAVAPQTRVDSAERLQIPSGGDVVVPKTRPDPSERLPILPRRDAVAPKTRVDPTERPPVPSARVSGPADTAKTGAACPERPRGSSAHPGTRSEGPERVGAGGAAGPAAAREARSHPADPPRPRRRRYISQDDMVAILDYHNKIRGQVFPPAANMEYMTWDPELERSAESWAEACRWEHGPANLLPSIGQNLGAHWGRYRPLTFHVQSWYDEVRHFTYPDPSECDPDCPFRCSGPVCTHYTQLVWATSSRIGCAVNLCHDMNVWGQIWPKAVYLVCNYSPKGNWWGHAPYKPGRPCSACPPSFGGGCRDNLCYRGPEPGPVLREPEEETNEIERPQRPGTTWRARPGPRWDTPAGNDVVSTQQMSQIVTCEVRLRDRCKGTTCNRYECPAGCLDSKARVVGSVHYDMQSSICRAALHGGVLDDDGGWVDVTRRGRKPYFVKSFRNGIQSSGKYQSANSFTLAKVRVQAVTCETTVEQLCPFRRPASHCPRVYCPPNCTQANPHYARVIGSRIYSDLSSICRTAVHAGVVKNRGGYVDVMPTDKRKVYIASFQNGIFSESLQNPPGGKAFRVFAVI</sequence>
<reference evidence="9" key="2">
    <citation type="submission" date="2025-08" db="UniProtKB">
        <authorList>
            <consortium name="Ensembl"/>
        </authorList>
    </citation>
    <scope>IDENTIFICATION</scope>
    <source>
        <strain evidence="9">Glennie</strain>
    </source>
</reference>
<feature type="compositionally biased region" description="Basic and acidic residues" evidence="6">
    <location>
        <begin position="369"/>
        <end position="395"/>
    </location>
</feature>
<evidence type="ECO:0000313" key="10">
    <source>
        <dbReference type="Proteomes" id="UP000002279"/>
    </source>
</evidence>
<evidence type="ECO:0000256" key="5">
    <source>
        <dbReference type="ARBA" id="ARBA00023157"/>
    </source>
</evidence>
<dbReference type="PROSITE" id="PS01010">
    <property type="entry name" value="CRISP_2"/>
    <property type="match status" value="1"/>
</dbReference>
<feature type="chain" id="PRO_5026238173" evidence="7">
    <location>
        <begin position="22"/>
        <end position="978"/>
    </location>
</feature>
<dbReference type="SMART" id="SM00198">
    <property type="entry name" value="SCP"/>
    <property type="match status" value="1"/>
</dbReference>
<dbReference type="Proteomes" id="UP000002279">
    <property type="component" value="Chromosome 7"/>
</dbReference>
<feature type="region of interest" description="Disordered" evidence="6">
    <location>
        <begin position="722"/>
        <end position="760"/>
    </location>
</feature>
<dbReference type="InterPro" id="IPR014044">
    <property type="entry name" value="CAP_dom"/>
</dbReference>
<dbReference type="PROSITE" id="PS50820">
    <property type="entry name" value="LCCL"/>
    <property type="match status" value="2"/>
</dbReference>
<dbReference type="FunFam" id="2.170.130.20:FF:000001">
    <property type="entry name" value="Cysteine-rich secretory protein LCCL domain-containing 1"/>
    <property type="match status" value="2"/>
</dbReference>
<dbReference type="InterPro" id="IPR004043">
    <property type="entry name" value="LCCL"/>
</dbReference>
<reference evidence="9" key="3">
    <citation type="submission" date="2025-09" db="UniProtKB">
        <authorList>
            <consortium name="Ensembl"/>
        </authorList>
    </citation>
    <scope>IDENTIFICATION</scope>
    <source>
        <strain evidence="9">Glennie</strain>
    </source>
</reference>
<dbReference type="Pfam" id="PF03815">
    <property type="entry name" value="LCCL"/>
    <property type="match status" value="2"/>
</dbReference>
<keyword evidence="3 7" id="KW-0732">Signal</keyword>
<dbReference type="CDD" id="cd18813">
    <property type="entry name" value="CAP_CRISPLD1"/>
    <property type="match status" value="1"/>
</dbReference>
<keyword evidence="10" id="KW-1185">Reference proteome</keyword>
<dbReference type="SUPFAM" id="SSF69848">
    <property type="entry name" value="LCCL domain"/>
    <property type="match status" value="2"/>
</dbReference>
<dbReference type="InterPro" id="IPR051957">
    <property type="entry name" value="CRISP-LCCL_domain"/>
</dbReference>
<dbReference type="Gene3D" id="3.40.33.10">
    <property type="entry name" value="CAP"/>
    <property type="match status" value="1"/>
</dbReference>
<proteinExistence type="predicted"/>
<dbReference type="InterPro" id="IPR018244">
    <property type="entry name" value="Allrgn_V5/Tpx1_CS"/>
</dbReference>
<dbReference type="PRINTS" id="PR00837">
    <property type="entry name" value="V5TPXLIKE"/>
</dbReference>
<dbReference type="Gene3D" id="2.170.130.20">
    <property type="entry name" value="LCCL-like domain"/>
    <property type="match status" value="2"/>
</dbReference>
<feature type="region of interest" description="Disordered" evidence="6">
    <location>
        <begin position="270"/>
        <end position="531"/>
    </location>
</feature>
<dbReference type="AlphaFoldDB" id="A0A6I8MXX9"/>
<name>A0A6I8MXX9_ORNAN</name>
<comment type="subcellular location">
    <subcellularLocation>
        <location evidence="1">Secreted</location>
    </subcellularLocation>
</comment>
<dbReference type="FunFam" id="3.40.33.10:FF:000001">
    <property type="entry name" value="Cysteine-rich secretory protein LCCL domain containing 1"/>
    <property type="match status" value="1"/>
</dbReference>
<feature type="signal peptide" evidence="7">
    <location>
        <begin position="1"/>
        <end position="21"/>
    </location>
</feature>
<dbReference type="InterPro" id="IPR001283">
    <property type="entry name" value="CRISP-related"/>
</dbReference>
<evidence type="ECO:0000256" key="6">
    <source>
        <dbReference type="SAM" id="MobiDB-lite"/>
    </source>
</evidence>
<protein>
    <submittedName>
        <fullName evidence="9">Cysteine rich secretory protein LCCL domain containing 1</fullName>
    </submittedName>
</protein>
<feature type="domain" description="LCCL" evidence="8">
    <location>
        <begin position="767"/>
        <end position="862"/>
    </location>
</feature>
<reference evidence="9 10" key="1">
    <citation type="journal article" date="2008" name="Nature">
        <title>Genome analysis of the platypus reveals unique signatures of evolution.</title>
        <authorList>
            <person name="Warren W.C."/>
            <person name="Hillier L.W."/>
            <person name="Marshall Graves J.A."/>
            <person name="Birney E."/>
            <person name="Ponting C.P."/>
            <person name="Grutzner F."/>
            <person name="Belov K."/>
            <person name="Miller W."/>
            <person name="Clarke L."/>
            <person name="Chinwalla A.T."/>
            <person name="Yang S.P."/>
            <person name="Heger A."/>
            <person name="Locke D.P."/>
            <person name="Miethke P."/>
            <person name="Waters P.D."/>
            <person name="Veyrunes F."/>
            <person name="Fulton L."/>
            <person name="Fulton B."/>
            <person name="Graves T."/>
            <person name="Wallis J."/>
            <person name="Puente X.S."/>
            <person name="Lopez-Otin C."/>
            <person name="Ordonez G.R."/>
            <person name="Eichler E.E."/>
            <person name="Chen L."/>
            <person name="Cheng Z."/>
            <person name="Deakin J.E."/>
            <person name="Alsop A."/>
            <person name="Thompson K."/>
            <person name="Kirby P."/>
            <person name="Papenfuss A.T."/>
            <person name="Wakefield M.J."/>
            <person name="Olender T."/>
            <person name="Lancet D."/>
            <person name="Huttley G.A."/>
            <person name="Smit A.F."/>
            <person name="Pask A."/>
            <person name="Temple-Smith P."/>
            <person name="Batzer M.A."/>
            <person name="Walker J.A."/>
            <person name="Konkel M.K."/>
            <person name="Harris R.S."/>
            <person name="Whittington C.M."/>
            <person name="Wong E.S."/>
            <person name="Gemmell N.J."/>
            <person name="Buschiazzo E."/>
            <person name="Vargas Jentzsch I.M."/>
            <person name="Merkel A."/>
            <person name="Schmitz J."/>
            <person name="Zemann A."/>
            <person name="Churakov G."/>
            <person name="Kriegs J.O."/>
            <person name="Brosius J."/>
            <person name="Murchison E.P."/>
            <person name="Sachidanandam R."/>
            <person name="Smith C."/>
            <person name="Hannon G.J."/>
            <person name="Tsend-Ayush E."/>
            <person name="McMillan D."/>
            <person name="Attenborough R."/>
            <person name="Rens W."/>
            <person name="Ferguson-Smith M."/>
            <person name="Lefevre C.M."/>
            <person name="Sharp J.A."/>
            <person name="Nicholas K.R."/>
            <person name="Ray D.A."/>
            <person name="Kube M."/>
            <person name="Reinhardt R."/>
            <person name="Pringle T.H."/>
            <person name="Taylor J."/>
            <person name="Jones R.C."/>
            <person name="Nixon B."/>
            <person name="Dacheux J.L."/>
            <person name="Niwa H."/>
            <person name="Sekita Y."/>
            <person name="Huang X."/>
            <person name="Stark A."/>
            <person name="Kheradpour P."/>
            <person name="Kellis M."/>
            <person name="Flicek P."/>
            <person name="Chen Y."/>
            <person name="Webber C."/>
            <person name="Hardison R."/>
            <person name="Nelson J."/>
            <person name="Hallsworth-Pepin K."/>
            <person name="Delehaunty K."/>
            <person name="Markovic C."/>
            <person name="Minx P."/>
            <person name="Feng Y."/>
            <person name="Kremitzki C."/>
            <person name="Mitreva M."/>
            <person name="Glasscock J."/>
            <person name="Wylie T."/>
            <person name="Wohldmann P."/>
            <person name="Thiru P."/>
            <person name="Nhan M.N."/>
            <person name="Pohl C.S."/>
            <person name="Smith S.M."/>
            <person name="Hou S."/>
            <person name="Nefedov M."/>
            <person name="de Jong P.J."/>
            <person name="Renfree M.B."/>
            <person name="Mardis E.R."/>
            <person name="Wilson R.K."/>
        </authorList>
    </citation>
    <scope>NUCLEOTIDE SEQUENCE [LARGE SCALE GENOMIC DNA]</scope>
    <source>
        <strain evidence="9 10">Glennie</strain>
    </source>
</reference>
<feature type="compositionally biased region" description="Basic and acidic residues" evidence="6">
    <location>
        <begin position="432"/>
        <end position="459"/>
    </location>
</feature>
<dbReference type="GO" id="GO:0005576">
    <property type="term" value="C:extracellular region"/>
    <property type="evidence" value="ECO:0007669"/>
    <property type="project" value="UniProtKB-SubCell"/>
</dbReference>
<keyword evidence="5" id="KW-1015">Disulfide bond</keyword>
<keyword evidence="4" id="KW-0677">Repeat</keyword>
<gene>
    <name evidence="9" type="primary">PI15</name>
</gene>
<dbReference type="InParanoid" id="A0A6I8MXX9"/>
<dbReference type="Ensembl" id="ENSOANT00000051595.1">
    <property type="protein sequence ID" value="ENSOANP00000033576.1"/>
    <property type="gene ID" value="ENSOANG00000043901.1"/>
</dbReference>
<evidence type="ECO:0000256" key="7">
    <source>
        <dbReference type="SAM" id="SignalP"/>
    </source>
</evidence>
<organism evidence="9 10">
    <name type="scientific">Ornithorhynchus anatinus</name>
    <name type="common">Duckbill platypus</name>
    <dbReference type="NCBI Taxonomy" id="9258"/>
    <lineage>
        <taxon>Eukaryota</taxon>
        <taxon>Metazoa</taxon>
        <taxon>Chordata</taxon>
        <taxon>Craniata</taxon>
        <taxon>Vertebrata</taxon>
        <taxon>Euteleostomi</taxon>
        <taxon>Mammalia</taxon>
        <taxon>Monotremata</taxon>
        <taxon>Ornithorhynchidae</taxon>
        <taxon>Ornithorhynchus</taxon>
    </lineage>
</organism>
<dbReference type="SUPFAM" id="SSF55797">
    <property type="entry name" value="PR-1-like"/>
    <property type="match status" value="1"/>
</dbReference>
<evidence type="ECO:0000313" key="9">
    <source>
        <dbReference type="Ensembl" id="ENSOANP00000033576.1"/>
    </source>
</evidence>
<accession>A0A6I8MXX9</accession>
<dbReference type="PANTHER" id="PTHR31331:SF9">
    <property type="entry name" value="CYSTEINE-RICH SECRETORY PROTEIN LCCL DOMAIN-CONTAINING 1"/>
    <property type="match status" value="1"/>
</dbReference>
<dbReference type="InterPro" id="IPR036609">
    <property type="entry name" value="LCCL_sf"/>
</dbReference>
<dbReference type="GeneTree" id="ENSGT00940000156473"/>
<dbReference type="InterPro" id="IPR035940">
    <property type="entry name" value="CAP_sf"/>
</dbReference>
<feature type="domain" description="LCCL" evidence="8">
    <location>
        <begin position="868"/>
        <end position="960"/>
    </location>
</feature>
<evidence type="ECO:0000256" key="3">
    <source>
        <dbReference type="ARBA" id="ARBA00022729"/>
    </source>
</evidence>
<dbReference type="Bgee" id="ENSOANG00000043901">
    <property type="expression patterns" value="Expressed in fibroblast and 7 other cell types or tissues"/>
</dbReference>
<evidence type="ECO:0000256" key="2">
    <source>
        <dbReference type="ARBA" id="ARBA00022525"/>
    </source>
</evidence>